<evidence type="ECO:0000313" key="2">
    <source>
        <dbReference type="Proteomes" id="UP000199412"/>
    </source>
</evidence>
<name>A0A1G7IBG4_9PROT</name>
<dbReference type="RefSeq" id="WP_092788170.1">
    <property type="nucleotide sequence ID" value="NZ_FNAP01000034.1"/>
</dbReference>
<protein>
    <recommendedName>
        <fullName evidence="3">Prophage CP4-57 regulatory protein (AlpA)</fullName>
    </recommendedName>
</protein>
<dbReference type="EMBL" id="FNAP01000034">
    <property type="protein sequence ID" value="SDF10042.1"/>
    <property type="molecule type" value="Genomic_DNA"/>
</dbReference>
<reference evidence="1 2" key="1">
    <citation type="submission" date="2016-10" db="EMBL/GenBank/DDBJ databases">
        <authorList>
            <person name="de Groot N.N."/>
        </authorList>
    </citation>
    <scope>NUCLEOTIDE SEQUENCE [LARGE SCALE GENOMIC DNA]</scope>
    <source>
        <strain evidence="1 2">ATCC 700224</strain>
    </source>
</reference>
<proteinExistence type="predicted"/>
<dbReference type="OrthoDB" id="1525365at2"/>
<dbReference type="Proteomes" id="UP000199412">
    <property type="component" value="Unassembled WGS sequence"/>
</dbReference>
<gene>
    <name evidence="1" type="ORF">SAMN05421720_1342</name>
</gene>
<dbReference type="AlphaFoldDB" id="A0A1G7IBG4"/>
<evidence type="ECO:0008006" key="3">
    <source>
        <dbReference type="Google" id="ProtNLM"/>
    </source>
</evidence>
<evidence type="ECO:0000313" key="1">
    <source>
        <dbReference type="EMBL" id="SDF10042.1"/>
    </source>
</evidence>
<keyword evidence="2" id="KW-1185">Reference proteome</keyword>
<sequence>MNDAPPPPSDTALVPARVVRAELGGISDMTLWRWLHRPDLEFPQPVLISRRRYWRRQDLETWKKSRFRPCPEYSA</sequence>
<organism evidence="1 2">
    <name type="scientific">Rhodospira trueperi</name>
    <dbReference type="NCBI Taxonomy" id="69960"/>
    <lineage>
        <taxon>Bacteria</taxon>
        <taxon>Pseudomonadati</taxon>
        <taxon>Pseudomonadota</taxon>
        <taxon>Alphaproteobacteria</taxon>
        <taxon>Rhodospirillales</taxon>
        <taxon>Rhodospirillaceae</taxon>
        <taxon>Rhodospira</taxon>
    </lineage>
</organism>
<accession>A0A1G7IBG4</accession>